<dbReference type="PANTHER" id="PTHR28244:SF1">
    <property type="entry name" value="RNA POLYMERASE I-SPECIFIC TRANSCRIPTION INITIATION FACTOR RRN11"/>
    <property type="match status" value="1"/>
</dbReference>
<dbReference type="InterPro" id="IPR029178">
    <property type="entry name" value="Ecm11_C"/>
</dbReference>
<feature type="compositionally biased region" description="Polar residues" evidence="1">
    <location>
        <begin position="157"/>
        <end position="169"/>
    </location>
</feature>
<evidence type="ECO:0000256" key="1">
    <source>
        <dbReference type="SAM" id="MobiDB-lite"/>
    </source>
</evidence>
<organism evidence="3 4">
    <name type="scientific">Periconia macrospinosa</name>
    <dbReference type="NCBI Taxonomy" id="97972"/>
    <lineage>
        <taxon>Eukaryota</taxon>
        <taxon>Fungi</taxon>
        <taxon>Dikarya</taxon>
        <taxon>Ascomycota</taxon>
        <taxon>Pezizomycotina</taxon>
        <taxon>Dothideomycetes</taxon>
        <taxon>Pleosporomycetidae</taxon>
        <taxon>Pleosporales</taxon>
        <taxon>Massarineae</taxon>
        <taxon>Periconiaceae</taxon>
        <taxon>Periconia</taxon>
    </lineage>
</organism>
<feature type="compositionally biased region" description="Polar residues" evidence="1">
    <location>
        <begin position="10"/>
        <end position="20"/>
    </location>
</feature>
<feature type="domain" description="Extracellular mutant protein 11 C-terminal" evidence="2">
    <location>
        <begin position="243"/>
        <end position="374"/>
    </location>
</feature>
<dbReference type="AlphaFoldDB" id="A0A2V1D916"/>
<feature type="region of interest" description="Disordered" evidence="1">
    <location>
        <begin position="1"/>
        <end position="130"/>
    </location>
</feature>
<dbReference type="GO" id="GO:0001164">
    <property type="term" value="F:RNA polymerase I core promoter sequence-specific DNA binding"/>
    <property type="evidence" value="ECO:0007669"/>
    <property type="project" value="TreeGrafter"/>
</dbReference>
<dbReference type="GO" id="GO:0070860">
    <property type="term" value="C:RNA polymerase I core factor complex"/>
    <property type="evidence" value="ECO:0007669"/>
    <property type="project" value="TreeGrafter"/>
</dbReference>
<dbReference type="PANTHER" id="PTHR28244">
    <property type="entry name" value="RNA POLYMERASE I-SPECIFIC TRANSCRIPTION INITIATION FACTOR RRN11"/>
    <property type="match status" value="1"/>
</dbReference>
<name>A0A2V1D916_9PLEO</name>
<evidence type="ECO:0000313" key="3">
    <source>
        <dbReference type="EMBL" id="PVH94541.1"/>
    </source>
</evidence>
<sequence>MHGSVIHGGNHQQYAQQPGKNQEPEEESGSEDEDGSDETEEDVTDNEGGNLRRPQHTGGLFGGGNSYPSTTSGPPEDFNNWDTEIKKEMTRDTKQPDPANTRIESDFWKPGQPYQFERMPPNFGAEPPLKPNVFQQSQVIRQNQSTANAANGFGKGQISSARPGNQLPTYPQAAREPAPSAGIARQNAPPQAMKLPERGSMRSLRGPATPPVQTPAPTLQQARTSQTIEAASVEETRQDHVEDYDLPTLYKMSYESLKNEKFDNVPRGSPQVLSDDMQKKPLEDRLQHVHEKLGDEDQEKFVHSLSLEEWEDAGQWFVNRFSDIVKQATQARQSKRKLAREFEEEVEQRYRHVEKRQQNVEDALRTMQRQGEHLVLPRTPRSSREPRNV</sequence>
<feature type="compositionally biased region" description="Acidic residues" evidence="1">
    <location>
        <begin position="24"/>
        <end position="45"/>
    </location>
</feature>
<dbReference type="EMBL" id="KZ805530">
    <property type="protein sequence ID" value="PVH94541.1"/>
    <property type="molecule type" value="Genomic_DNA"/>
</dbReference>
<dbReference type="OrthoDB" id="5346740at2759"/>
<evidence type="ECO:0000313" key="4">
    <source>
        <dbReference type="Proteomes" id="UP000244855"/>
    </source>
</evidence>
<evidence type="ECO:0000259" key="2">
    <source>
        <dbReference type="Pfam" id="PF15463"/>
    </source>
</evidence>
<gene>
    <name evidence="3" type="ORF">DM02DRAFT_618559</name>
</gene>
<reference evidence="3 4" key="1">
    <citation type="journal article" date="2018" name="Sci. Rep.">
        <title>Comparative genomics provides insights into the lifestyle and reveals functional heterogeneity of dark septate endophytic fungi.</title>
        <authorList>
            <person name="Knapp D.G."/>
            <person name="Nemeth J.B."/>
            <person name="Barry K."/>
            <person name="Hainaut M."/>
            <person name="Henrissat B."/>
            <person name="Johnson J."/>
            <person name="Kuo A."/>
            <person name="Lim J.H.P."/>
            <person name="Lipzen A."/>
            <person name="Nolan M."/>
            <person name="Ohm R.A."/>
            <person name="Tamas L."/>
            <person name="Grigoriev I.V."/>
            <person name="Spatafora J.W."/>
            <person name="Nagy L.G."/>
            <person name="Kovacs G.M."/>
        </authorList>
    </citation>
    <scope>NUCLEOTIDE SEQUENCE [LARGE SCALE GENOMIC DNA]</scope>
    <source>
        <strain evidence="3 4">DSE2036</strain>
    </source>
</reference>
<dbReference type="STRING" id="97972.A0A2V1D916"/>
<feature type="compositionally biased region" description="Basic and acidic residues" evidence="1">
    <location>
        <begin position="83"/>
        <end position="95"/>
    </location>
</feature>
<keyword evidence="4" id="KW-1185">Reference proteome</keyword>
<proteinExistence type="predicted"/>
<dbReference type="GO" id="GO:0042790">
    <property type="term" value="P:nucleolar large rRNA transcription by RNA polymerase I"/>
    <property type="evidence" value="ECO:0007669"/>
    <property type="project" value="TreeGrafter"/>
</dbReference>
<feature type="region of interest" description="Disordered" evidence="1">
    <location>
        <begin position="368"/>
        <end position="389"/>
    </location>
</feature>
<dbReference type="GO" id="GO:0017025">
    <property type="term" value="F:TBP-class protein binding"/>
    <property type="evidence" value="ECO:0007669"/>
    <property type="project" value="TreeGrafter"/>
</dbReference>
<dbReference type="InterPro" id="IPR053029">
    <property type="entry name" value="RNA_pol_I-specific_init_factor"/>
</dbReference>
<dbReference type="Pfam" id="PF15463">
    <property type="entry name" value="ECM11"/>
    <property type="match status" value="1"/>
</dbReference>
<accession>A0A2V1D916</accession>
<protein>
    <recommendedName>
        <fullName evidence="2">Extracellular mutant protein 11 C-terminal domain-containing protein</fullName>
    </recommendedName>
</protein>
<dbReference type="Proteomes" id="UP000244855">
    <property type="component" value="Unassembled WGS sequence"/>
</dbReference>
<feature type="region of interest" description="Disordered" evidence="1">
    <location>
        <begin position="143"/>
        <end position="240"/>
    </location>
</feature>